<dbReference type="Gene3D" id="3.40.190.10">
    <property type="entry name" value="Periplasmic binding protein-like II"/>
    <property type="match status" value="2"/>
</dbReference>
<evidence type="ECO:0008006" key="3">
    <source>
        <dbReference type="Google" id="ProtNLM"/>
    </source>
</evidence>
<dbReference type="SUPFAM" id="SSF53850">
    <property type="entry name" value="Periplasmic binding protein-like II"/>
    <property type="match status" value="1"/>
</dbReference>
<dbReference type="OrthoDB" id="5582316at2"/>
<dbReference type="Proteomes" id="UP000286931">
    <property type="component" value="Unassembled WGS sequence"/>
</dbReference>
<evidence type="ECO:0000313" key="2">
    <source>
        <dbReference type="Proteomes" id="UP000286931"/>
    </source>
</evidence>
<comment type="caution">
    <text evidence="1">The sequence shown here is derived from an EMBL/GenBank/DDBJ whole genome shotgun (WGS) entry which is preliminary data.</text>
</comment>
<evidence type="ECO:0000313" key="1">
    <source>
        <dbReference type="EMBL" id="GCD97748.1"/>
    </source>
</evidence>
<dbReference type="EMBL" id="BIFH01000025">
    <property type="protein sequence ID" value="GCD97748.1"/>
    <property type="molecule type" value="Genomic_DNA"/>
</dbReference>
<reference evidence="1 2" key="1">
    <citation type="submission" date="2018-12" db="EMBL/GenBank/DDBJ databases">
        <title>Draft genome sequence of Embleya hyalina NBRC 13850T.</title>
        <authorList>
            <person name="Komaki H."/>
            <person name="Hosoyama A."/>
            <person name="Kimura A."/>
            <person name="Ichikawa N."/>
            <person name="Tamura T."/>
        </authorList>
    </citation>
    <scope>NUCLEOTIDE SEQUENCE [LARGE SCALE GENOMIC DNA]</scope>
    <source>
        <strain evidence="1 2">NBRC 13850</strain>
    </source>
</reference>
<dbReference type="AlphaFoldDB" id="A0A401YT01"/>
<name>A0A401YT01_9ACTN</name>
<accession>A0A401YT01</accession>
<protein>
    <recommendedName>
        <fullName evidence="3">SsuA/THI5-like domain-containing protein</fullName>
    </recommendedName>
</protein>
<sequence length="321" mass="34689">MLVEPRLTAPVTLHLQGDWGQANMHRICGWIAQEMGDRAPAGSRFAIWNGRGGLDAITALREGDADISVMTPAAAASRLARAGRLDGLCALGVIGQRDRLVVAVDAALPVRTVAELAEYTGEVVVATAPDDGVNLVGFAAHKALALAGIDADRVDFRYDERPFPALEWFAAGEVNVLVQEAIMTPPWQRVERVRPVKYLPWGDEVLRGFAREGWPSAVVRAGYLPGLTEDLHTLDFSDFVVVCREDLADEVAHLATWCMIGTRRALEVQYGHLPIDRSPVTYPLVPADMAATPLPLHPAAARAYSETAASDGPLDGPLMWS</sequence>
<organism evidence="1 2">
    <name type="scientific">Embleya hyalina</name>
    <dbReference type="NCBI Taxonomy" id="516124"/>
    <lineage>
        <taxon>Bacteria</taxon>
        <taxon>Bacillati</taxon>
        <taxon>Actinomycetota</taxon>
        <taxon>Actinomycetes</taxon>
        <taxon>Kitasatosporales</taxon>
        <taxon>Streptomycetaceae</taxon>
        <taxon>Embleya</taxon>
    </lineage>
</organism>
<dbReference type="Pfam" id="PF16868">
    <property type="entry name" value="NMT1_3"/>
    <property type="match status" value="1"/>
</dbReference>
<keyword evidence="2" id="KW-1185">Reference proteome</keyword>
<proteinExistence type="predicted"/>
<gene>
    <name evidence="1" type="ORF">EHYA_05444</name>
</gene>
<dbReference type="InterPro" id="IPR011852">
    <property type="entry name" value="TRAP_TAXI"/>
</dbReference>
<dbReference type="RefSeq" id="WP_126639708.1">
    <property type="nucleotide sequence ID" value="NZ_BIFH01000025.1"/>
</dbReference>